<feature type="transmembrane region" description="Helical" evidence="1">
    <location>
        <begin position="48"/>
        <end position="68"/>
    </location>
</feature>
<sequence length="113" mass="13321">MCRLRPQVKWYKGRKITTISPLQSTAGHRPRPRYATYSSVGCFMHPDMWLVILMFFFCVACDSLATFLDVEPKDSNESNLEYAIRLNDRLRLFYDRHNKLMECSKQVIKPSHC</sequence>
<keyword evidence="3" id="KW-1185">Reference proteome</keyword>
<accession>A0A9N8KTM6</accession>
<dbReference type="OrthoDB" id="7257204at2759"/>
<evidence type="ECO:0000256" key="1">
    <source>
        <dbReference type="SAM" id="Phobius"/>
    </source>
</evidence>
<proteinExistence type="predicted"/>
<dbReference type="EMBL" id="LR824009">
    <property type="protein sequence ID" value="CAD0197302.1"/>
    <property type="molecule type" value="Genomic_DNA"/>
</dbReference>
<keyword evidence="1" id="KW-1133">Transmembrane helix</keyword>
<organism evidence="2 3">
    <name type="scientific">Chrysodeixis includens</name>
    <name type="common">Soybean looper</name>
    <name type="synonym">Pseudoplusia includens</name>
    <dbReference type="NCBI Taxonomy" id="689277"/>
    <lineage>
        <taxon>Eukaryota</taxon>
        <taxon>Metazoa</taxon>
        <taxon>Ecdysozoa</taxon>
        <taxon>Arthropoda</taxon>
        <taxon>Hexapoda</taxon>
        <taxon>Insecta</taxon>
        <taxon>Pterygota</taxon>
        <taxon>Neoptera</taxon>
        <taxon>Endopterygota</taxon>
        <taxon>Lepidoptera</taxon>
        <taxon>Glossata</taxon>
        <taxon>Ditrysia</taxon>
        <taxon>Noctuoidea</taxon>
        <taxon>Noctuidae</taxon>
        <taxon>Plusiinae</taxon>
        <taxon>Chrysodeixis</taxon>
    </lineage>
</organism>
<gene>
    <name evidence="2" type="ORF">CINC_LOCUS11586</name>
</gene>
<evidence type="ECO:0000313" key="3">
    <source>
        <dbReference type="Proteomes" id="UP001154114"/>
    </source>
</evidence>
<keyword evidence="1" id="KW-0472">Membrane</keyword>
<keyword evidence="1" id="KW-0812">Transmembrane</keyword>
<reference evidence="2" key="1">
    <citation type="submission" date="2021-12" db="EMBL/GenBank/DDBJ databases">
        <authorList>
            <person name="King R."/>
        </authorList>
    </citation>
    <scope>NUCLEOTIDE SEQUENCE</scope>
</reference>
<protein>
    <submittedName>
        <fullName evidence="2">Uncharacterized protein</fullName>
    </submittedName>
</protein>
<name>A0A9N8KTM6_CHRIL</name>
<evidence type="ECO:0000313" key="2">
    <source>
        <dbReference type="EMBL" id="CAD0197302.1"/>
    </source>
</evidence>
<dbReference type="AlphaFoldDB" id="A0A9N8KTM6"/>
<dbReference type="Proteomes" id="UP001154114">
    <property type="component" value="Chromosome 6"/>
</dbReference>